<dbReference type="EMBL" id="JAWDGP010002890">
    <property type="protein sequence ID" value="KAK3778945.1"/>
    <property type="molecule type" value="Genomic_DNA"/>
</dbReference>
<name>A0AAE1A0S5_9GAST</name>
<keyword evidence="2" id="KW-1185">Reference proteome</keyword>
<dbReference type="Proteomes" id="UP001283361">
    <property type="component" value="Unassembled WGS sequence"/>
</dbReference>
<protein>
    <submittedName>
        <fullName evidence="1">Uncharacterized protein</fullName>
    </submittedName>
</protein>
<gene>
    <name evidence="1" type="ORF">RRG08_034208</name>
</gene>
<organism evidence="1 2">
    <name type="scientific">Elysia crispata</name>
    <name type="common">lettuce slug</name>
    <dbReference type="NCBI Taxonomy" id="231223"/>
    <lineage>
        <taxon>Eukaryota</taxon>
        <taxon>Metazoa</taxon>
        <taxon>Spiralia</taxon>
        <taxon>Lophotrochozoa</taxon>
        <taxon>Mollusca</taxon>
        <taxon>Gastropoda</taxon>
        <taxon>Heterobranchia</taxon>
        <taxon>Euthyneura</taxon>
        <taxon>Panpulmonata</taxon>
        <taxon>Sacoglossa</taxon>
        <taxon>Placobranchoidea</taxon>
        <taxon>Plakobranchidae</taxon>
        <taxon>Elysia</taxon>
    </lineage>
</organism>
<evidence type="ECO:0000313" key="1">
    <source>
        <dbReference type="EMBL" id="KAK3778945.1"/>
    </source>
</evidence>
<sequence length="68" mass="7845">MRNRKKKKGKSKEGGGGVYTGPLCIERVFPRFGVKMDYFRQDLFLAKLFDLSKFRDADMISNRIAQIA</sequence>
<reference evidence="1" key="1">
    <citation type="journal article" date="2023" name="G3 (Bethesda)">
        <title>A reference genome for the long-term kleptoplast-retaining sea slug Elysia crispata morphotype clarki.</title>
        <authorList>
            <person name="Eastman K.E."/>
            <person name="Pendleton A.L."/>
            <person name="Shaikh M.A."/>
            <person name="Suttiyut T."/>
            <person name="Ogas R."/>
            <person name="Tomko P."/>
            <person name="Gavelis G."/>
            <person name="Widhalm J.R."/>
            <person name="Wisecaver J.H."/>
        </authorList>
    </citation>
    <scope>NUCLEOTIDE SEQUENCE</scope>
    <source>
        <strain evidence="1">ECLA1</strain>
    </source>
</reference>
<accession>A0AAE1A0S5</accession>
<evidence type="ECO:0000313" key="2">
    <source>
        <dbReference type="Proteomes" id="UP001283361"/>
    </source>
</evidence>
<proteinExistence type="predicted"/>
<dbReference type="AlphaFoldDB" id="A0AAE1A0S5"/>
<comment type="caution">
    <text evidence="1">The sequence shown here is derived from an EMBL/GenBank/DDBJ whole genome shotgun (WGS) entry which is preliminary data.</text>
</comment>